<evidence type="ECO:0000256" key="7">
    <source>
        <dbReference type="ARBA" id="ARBA00022801"/>
    </source>
</evidence>
<evidence type="ECO:0000313" key="12">
    <source>
        <dbReference type="EnsemblProtists" id="EOD33118"/>
    </source>
</evidence>
<keyword evidence="10" id="KW-0456">Lyase</keyword>
<dbReference type="eggNOG" id="KOG2849">
    <property type="taxonomic scope" value="Eukaryota"/>
</dbReference>
<protein>
    <recommendedName>
        <fullName evidence="11">EndoU domain-containing protein</fullName>
    </recommendedName>
</protein>
<dbReference type="Proteomes" id="UP000013827">
    <property type="component" value="Unassembled WGS sequence"/>
</dbReference>
<accession>A0A0D3KBI3</accession>
<dbReference type="RefSeq" id="XP_005785547.1">
    <property type="nucleotide sequence ID" value="XM_005785490.1"/>
</dbReference>
<dbReference type="KEGG" id="ehx:EMIHUDRAFT_63426"/>
<keyword evidence="8" id="KW-0694">RNA-binding</keyword>
<dbReference type="GO" id="GO:0016829">
    <property type="term" value="F:lyase activity"/>
    <property type="evidence" value="ECO:0007669"/>
    <property type="project" value="UniProtKB-KW"/>
</dbReference>
<comment type="cofactor">
    <cofactor evidence="1">
        <name>Mn(2+)</name>
        <dbReference type="ChEBI" id="CHEBI:29035"/>
    </cofactor>
</comment>
<organism evidence="12 13">
    <name type="scientific">Emiliania huxleyi (strain CCMP1516)</name>
    <dbReference type="NCBI Taxonomy" id="280463"/>
    <lineage>
        <taxon>Eukaryota</taxon>
        <taxon>Haptista</taxon>
        <taxon>Haptophyta</taxon>
        <taxon>Prymnesiophyceae</taxon>
        <taxon>Isochrysidales</taxon>
        <taxon>Noelaerhabdaceae</taxon>
        <taxon>Emiliania</taxon>
    </lineage>
</organism>
<dbReference type="GO" id="GO:0046872">
    <property type="term" value="F:metal ion binding"/>
    <property type="evidence" value="ECO:0007669"/>
    <property type="project" value="UniProtKB-KW"/>
</dbReference>
<keyword evidence="4" id="KW-0540">Nuclease</keyword>
<reference evidence="13" key="1">
    <citation type="journal article" date="2013" name="Nature">
        <title>Pan genome of the phytoplankton Emiliania underpins its global distribution.</title>
        <authorList>
            <person name="Read B.A."/>
            <person name="Kegel J."/>
            <person name="Klute M.J."/>
            <person name="Kuo A."/>
            <person name="Lefebvre S.C."/>
            <person name="Maumus F."/>
            <person name="Mayer C."/>
            <person name="Miller J."/>
            <person name="Monier A."/>
            <person name="Salamov A."/>
            <person name="Young J."/>
            <person name="Aguilar M."/>
            <person name="Claverie J.M."/>
            <person name="Frickenhaus S."/>
            <person name="Gonzalez K."/>
            <person name="Herman E.K."/>
            <person name="Lin Y.C."/>
            <person name="Napier J."/>
            <person name="Ogata H."/>
            <person name="Sarno A.F."/>
            <person name="Shmutz J."/>
            <person name="Schroeder D."/>
            <person name="de Vargas C."/>
            <person name="Verret F."/>
            <person name="von Dassow P."/>
            <person name="Valentin K."/>
            <person name="Van de Peer Y."/>
            <person name="Wheeler G."/>
            <person name="Dacks J.B."/>
            <person name="Delwiche C.F."/>
            <person name="Dyhrman S.T."/>
            <person name="Glockner G."/>
            <person name="John U."/>
            <person name="Richards T."/>
            <person name="Worden A.Z."/>
            <person name="Zhang X."/>
            <person name="Grigoriev I.V."/>
            <person name="Allen A.E."/>
            <person name="Bidle K."/>
            <person name="Borodovsky M."/>
            <person name="Bowler C."/>
            <person name="Brownlee C."/>
            <person name="Cock J.M."/>
            <person name="Elias M."/>
            <person name="Gladyshev V.N."/>
            <person name="Groth M."/>
            <person name="Guda C."/>
            <person name="Hadaegh A."/>
            <person name="Iglesias-Rodriguez M.D."/>
            <person name="Jenkins J."/>
            <person name="Jones B.M."/>
            <person name="Lawson T."/>
            <person name="Leese F."/>
            <person name="Lindquist E."/>
            <person name="Lobanov A."/>
            <person name="Lomsadze A."/>
            <person name="Malik S.B."/>
            <person name="Marsh M.E."/>
            <person name="Mackinder L."/>
            <person name="Mock T."/>
            <person name="Mueller-Roeber B."/>
            <person name="Pagarete A."/>
            <person name="Parker M."/>
            <person name="Probert I."/>
            <person name="Quesneville H."/>
            <person name="Raines C."/>
            <person name="Rensing S.A."/>
            <person name="Riano-Pachon D.M."/>
            <person name="Richier S."/>
            <person name="Rokitta S."/>
            <person name="Shiraiwa Y."/>
            <person name="Soanes D.M."/>
            <person name="van der Giezen M."/>
            <person name="Wahlund T.M."/>
            <person name="Williams B."/>
            <person name="Wilson W."/>
            <person name="Wolfe G."/>
            <person name="Wurch L.L."/>
        </authorList>
    </citation>
    <scope>NUCLEOTIDE SEQUENCE</scope>
</reference>
<sequence>MDHPSDDESALSYRWDLDHNRLKPGKDYVLNVGGGKTIWERGDAAEERLFERVEEEVFSRDTYRAFMQLLDNYDRRRSAAAMPCSPPRLPPPLSPGRPYPDRLTPHEVEESYAFLNECLEEPVGQYLWKYLQAKQKAPKSSRAFAQQIFKVWFKSFGRGEAKGASSGFEHVFLGEEDTTPDGRITIAGFHNWIQFYFEERCNHLDYRGYILPKRRGRRPDEPPDGTEHFLSVQFEWEGETKPVSGMFVGVSPEFELALYTLLYYEGGDNNKLHLGDVDVNLRVYRLDRIGCISSAFPEAADSLDA</sequence>
<comment type="similarity">
    <text evidence="2">Belongs to the ENDOU family.</text>
</comment>
<evidence type="ECO:0000256" key="2">
    <source>
        <dbReference type="ARBA" id="ARBA00010168"/>
    </source>
</evidence>
<dbReference type="GeneID" id="17278389"/>
<name>A0A0D3KBI3_EMIH1</name>
<dbReference type="AlphaFoldDB" id="A0A0D3KBI3"/>
<evidence type="ECO:0000256" key="5">
    <source>
        <dbReference type="ARBA" id="ARBA00022723"/>
    </source>
</evidence>
<dbReference type="InterPro" id="IPR039787">
    <property type="entry name" value="ENDOU"/>
</dbReference>
<keyword evidence="6" id="KW-0255">Endonuclease</keyword>
<evidence type="ECO:0000256" key="9">
    <source>
        <dbReference type="ARBA" id="ARBA00023211"/>
    </source>
</evidence>
<dbReference type="CDD" id="cd21159">
    <property type="entry name" value="XendoU"/>
    <property type="match status" value="1"/>
</dbReference>
<reference evidence="12" key="2">
    <citation type="submission" date="2024-10" db="UniProtKB">
        <authorList>
            <consortium name="EnsemblProtists"/>
        </authorList>
    </citation>
    <scope>IDENTIFICATION</scope>
</reference>
<dbReference type="PANTHER" id="PTHR12439:SF11">
    <property type="entry name" value="URIDYLATE-SPECIFIC ENDORIBONUCLEASE"/>
    <property type="match status" value="1"/>
</dbReference>
<dbReference type="GO" id="GO:0016787">
    <property type="term" value="F:hydrolase activity"/>
    <property type="evidence" value="ECO:0007669"/>
    <property type="project" value="UniProtKB-KW"/>
</dbReference>
<dbReference type="GO" id="GO:0003723">
    <property type="term" value="F:RNA binding"/>
    <property type="evidence" value="ECO:0007669"/>
    <property type="project" value="UniProtKB-KW"/>
</dbReference>
<evidence type="ECO:0000256" key="8">
    <source>
        <dbReference type="ARBA" id="ARBA00022884"/>
    </source>
</evidence>
<evidence type="ECO:0000256" key="4">
    <source>
        <dbReference type="ARBA" id="ARBA00022722"/>
    </source>
</evidence>
<evidence type="ECO:0000313" key="13">
    <source>
        <dbReference type="Proteomes" id="UP000013827"/>
    </source>
</evidence>
<comment type="subunit">
    <text evidence="3">Monomer.</text>
</comment>
<proteinExistence type="inferred from homology"/>
<keyword evidence="7" id="KW-0378">Hydrolase</keyword>
<evidence type="ECO:0000259" key="11">
    <source>
        <dbReference type="PROSITE" id="PS51959"/>
    </source>
</evidence>
<dbReference type="SUPFAM" id="SSF142877">
    <property type="entry name" value="EndoU-like"/>
    <property type="match status" value="1"/>
</dbReference>
<keyword evidence="5" id="KW-0479">Metal-binding</keyword>
<dbReference type="PANTHER" id="PTHR12439">
    <property type="entry name" value="PLACENTAL PROTEIN 11-RELATED"/>
    <property type="match status" value="1"/>
</dbReference>
<dbReference type="EnsemblProtists" id="EOD33118">
    <property type="protein sequence ID" value="EOD33118"/>
    <property type="gene ID" value="EMIHUDRAFT_63426"/>
</dbReference>
<dbReference type="HOGENOM" id="CLU_048034_1_0_1"/>
<evidence type="ECO:0000256" key="6">
    <source>
        <dbReference type="ARBA" id="ARBA00022759"/>
    </source>
</evidence>
<dbReference type="InterPro" id="IPR018998">
    <property type="entry name" value="EndoU_C"/>
</dbReference>
<dbReference type="GO" id="GO:0004521">
    <property type="term" value="F:RNA endonuclease activity"/>
    <property type="evidence" value="ECO:0007669"/>
    <property type="project" value="InterPro"/>
</dbReference>
<keyword evidence="9" id="KW-0464">Manganese</keyword>
<evidence type="ECO:0000256" key="10">
    <source>
        <dbReference type="ARBA" id="ARBA00023239"/>
    </source>
</evidence>
<evidence type="ECO:0000256" key="3">
    <source>
        <dbReference type="ARBA" id="ARBA00011245"/>
    </source>
</evidence>
<evidence type="ECO:0000256" key="1">
    <source>
        <dbReference type="ARBA" id="ARBA00001936"/>
    </source>
</evidence>
<keyword evidence="13" id="KW-1185">Reference proteome</keyword>
<dbReference type="PaxDb" id="2903-EOD33118"/>
<dbReference type="Pfam" id="PF09412">
    <property type="entry name" value="XendoU"/>
    <property type="match status" value="2"/>
</dbReference>
<dbReference type="PROSITE" id="PS51959">
    <property type="entry name" value="ENDOU"/>
    <property type="match status" value="1"/>
</dbReference>
<feature type="domain" description="EndoU" evidence="11">
    <location>
        <begin position="3"/>
        <end position="301"/>
    </location>
</feature>
<dbReference type="InterPro" id="IPR037227">
    <property type="entry name" value="EndoU-like"/>
</dbReference>